<dbReference type="EMBL" id="BARW01037788">
    <property type="protein sequence ID" value="GAJ18124.1"/>
    <property type="molecule type" value="Genomic_DNA"/>
</dbReference>
<name>X1UKS4_9ZZZZ</name>
<organism evidence="1">
    <name type="scientific">marine sediment metagenome</name>
    <dbReference type="NCBI Taxonomy" id="412755"/>
    <lineage>
        <taxon>unclassified sequences</taxon>
        <taxon>metagenomes</taxon>
        <taxon>ecological metagenomes</taxon>
    </lineage>
</organism>
<proteinExistence type="predicted"/>
<comment type="caution">
    <text evidence="1">The sequence shown here is derived from an EMBL/GenBank/DDBJ whole genome shotgun (WGS) entry which is preliminary data.</text>
</comment>
<protein>
    <submittedName>
        <fullName evidence="1">Uncharacterized protein</fullName>
    </submittedName>
</protein>
<sequence length="63" mass="7065">MTDLSLLENLSAVELLLLVLYLDLRRRLIKLELSLNGDSVIRVGPGEEELERTVSDILGDLDD</sequence>
<accession>X1UKS4</accession>
<feature type="non-terminal residue" evidence="1">
    <location>
        <position position="63"/>
    </location>
</feature>
<gene>
    <name evidence="1" type="ORF">S12H4_58238</name>
</gene>
<dbReference type="AlphaFoldDB" id="X1UKS4"/>
<evidence type="ECO:0000313" key="1">
    <source>
        <dbReference type="EMBL" id="GAJ18124.1"/>
    </source>
</evidence>
<reference evidence="1" key="1">
    <citation type="journal article" date="2014" name="Front. Microbiol.">
        <title>High frequency of phylogenetically diverse reductive dehalogenase-homologous genes in deep subseafloor sedimentary metagenomes.</title>
        <authorList>
            <person name="Kawai M."/>
            <person name="Futagami T."/>
            <person name="Toyoda A."/>
            <person name="Takaki Y."/>
            <person name="Nishi S."/>
            <person name="Hori S."/>
            <person name="Arai W."/>
            <person name="Tsubouchi T."/>
            <person name="Morono Y."/>
            <person name="Uchiyama I."/>
            <person name="Ito T."/>
            <person name="Fujiyama A."/>
            <person name="Inagaki F."/>
            <person name="Takami H."/>
        </authorList>
    </citation>
    <scope>NUCLEOTIDE SEQUENCE</scope>
    <source>
        <strain evidence="1">Expedition CK06-06</strain>
    </source>
</reference>